<accession>E8LIB6</accession>
<evidence type="ECO:0000313" key="6">
    <source>
        <dbReference type="EMBL" id="EFY07744.1"/>
    </source>
</evidence>
<dbReference type="InterPro" id="IPR001647">
    <property type="entry name" value="HTH_TetR"/>
</dbReference>
<dbReference type="InterPro" id="IPR036271">
    <property type="entry name" value="Tet_transcr_reg_TetR-rel_C_sf"/>
</dbReference>
<proteinExistence type="predicted"/>
<keyword evidence="1" id="KW-0805">Transcription regulation</keyword>
<dbReference type="SUPFAM" id="SSF46689">
    <property type="entry name" value="Homeodomain-like"/>
    <property type="match status" value="1"/>
</dbReference>
<evidence type="ECO:0000256" key="1">
    <source>
        <dbReference type="ARBA" id="ARBA00023015"/>
    </source>
</evidence>
<organism evidence="6 7">
    <name type="scientific">Succinatimonas hippei (strain DSM 22608 / JCM 16073 / KCTC 15190 / YIT 12066)</name>
    <dbReference type="NCBI Taxonomy" id="762983"/>
    <lineage>
        <taxon>Bacteria</taxon>
        <taxon>Pseudomonadati</taxon>
        <taxon>Pseudomonadota</taxon>
        <taxon>Gammaproteobacteria</taxon>
        <taxon>Aeromonadales</taxon>
        <taxon>Succinivibrionaceae</taxon>
        <taxon>Succinatimonas</taxon>
    </lineage>
</organism>
<dbReference type="OrthoDB" id="270177at2"/>
<dbReference type="Gene3D" id="1.10.10.60">
    <property type="entry name" value="Homeodomain-like"/>
    <property type="match status" value="1"/>
</dbReference>
<dbReference type="HOGENOM" id="CLU_069356_28_0_6"/>
<feature type="domain" description="HTH tetR-type" evidence="5">
    <location>
        <begin position="18"/>
        <end position="78"/>
    </location>
</feature>
<protein>
    <submittedName>
        <fullName evidence="6">Transcriptional regulator, TetR family</fullName>
    </submittedName>
</protein>
<comment type="caution">
    <text evidence="6">The sequence shown here is derived from an EMBL/GenBank/DDBJ whole genome shotgun (WGS) entry which is preliminary data.</text>
</comment>
<evidence type="ECO:0000256" key="2">
    <source>
        <dbReference type="ARBA" id="ARBA00023125"/>
    </source>
</evidence>
<sequence length="213" mass="23935">MSDNTTLVSAKGKGRPRSFDRDTALMTALRIFWKLGYEPASVSILCKAMEINPPSFYAAFKSKEMLFLEAITFYEKRYWTPLLTAFENSDAPLKPLLRDFFNKAAAILLNPETPSGCMVVLAAINIAPKEERIAAVVKELRQQTRDVFARRLQKSLDKGELYPNAKLASLADTFNIMLEGMSIQAKDAMPLKDLQEAAKLIPNLIDPYIKDPQ</sequence>
<feature type="DNA-binding region" description="H-T-H motif" evidence="4">
    <location>
        <begin position="41"/>
        <end position="60"/>
    </location>
</feature>
<keyword evidence="7" id="KW-1185">Reference proteome</keyword>
<dbReference type="Pfam" id="PF16925">
    <property type="entry name" value="TetR_C_13"/>
    <property type="match status" value="1"/>
</dbReference>
<dbReference type="PANTHER" id="PTHR47506">
    <property type="entry name" value="TRANSCRIPTIONAL REGULATORY PROTEIN"/>
    <property type="match status" value="1"/>
</dbReference>
<dbReference type="PROSITE" id="PS50977">
    <property type="entry name" value="HTH_TETR_2"/>
    <property type="match status" value="1"/>
</dbReference>
<dbReference type="InterPro" id="IPR009057">
    <property type="entry name" value="Homeodomain-like_sf"/>
</dbReference>
<keyword evidence="3" id="KW-0804">Transcription</keyword>
<dbReference type="PROSITE" id="PS01081">
    <property type="entry name" value="HTH_TETR_1"/>
    <property type="match status" value="1"/>
</dbReference>
<dbReference type="Proteomes" id="UP000018458">
    <property type="component" value="Unassembled WGS sequence"/>
</dbReference>
<evidence type="ECO:0000313" key="7">
    <source>
        <dbReference type="Proteomes" id="UP000018458"/>
    </source>
</evidence>
<reference evidence="6 7" key="1">
    <citation type="submission" date="2011-01" db="EMBL/GenBank/DDBJ databases">
        <authorList>
            <person name="Weinstock G."/>
            <person name="Sodergren E."/>
            <person name="Clifton S."/>
            <person name="Fulton L."/>
            <person name="Fulton B."/>
            <person name="Courtney L."/>
            <person name="Fronick C."/>
            <person name="Harrison M."/>
            <person name="Strong C."/>
            <person name="Farmer C."/>
            <person name="Delahaunty K."/>
            <person name="Markovic C."/>
            <person name="Hall O."/>
            <person name="Minx P."/>
            <person name="Tomlinson C."/>
            <person name="Mitreva M."/>
            <person name="Hou S."/>
            <person name="Chen J."/>
            <person name="Wollam A."/>
            <person name="Pepin K.H."/>
            <person name="Johnson M."/>
            <person name="Bhonagiri V."/>
            <person name="Zhang X."/>
            <person name="Suruliraj S."/>
            <person name="Warren W."/>
            <person name="Chinwalla A."/>
            <person name="Mardis E.R."/>
            <person name="Wilson R.K."/>
        </authorList>
    </citation>
    <scope>NUCLEOTIDE SEQUENCE [LARGE SCALE GENOMIC DNA]</scope>
    <source>
        <strain evidence="7">DSM 22608 / JCM 16073 / KCTC 15190 / YIT 12066</strain>
    </source>
</reference>
<evidence type="ECO:0000256" key="4">
    <source>
        <dbReference type="PROSITE-ProRule" id="PRU00335"/>
    </source>
</evidence>
<dbReference type="SUPFAM" id="SSF48498">
    <property type="entry name" value="Tetracyclin repressor-like, C-terminal domain"/>
    <property type="match status" value="1"/>
</dbReference>
<keyword evidence="2 4" id="KW-0238">DNA-binding</keyword>
<dbReference type="STRING" id="762983.HMPREF9444_00431"/>
<dbReference type="InterPro" id="IPR023772">
    <property type="entry name" value="DNA-bd_HTH_TetR-type_CS"/>
</dbReference>
<dbReference type="InterPro" id="IPR011075">
    <property type="entry name" value="TetR_C"/>
</dbReference>
<dbReference type="Pfam" id="PF00440">
    <property type="entry name" value="TetR_N"/>
    <property type="match status" value="1"/>
</dbReference>
<dbReference type="PANTHER" id="PTHR47506:SF1">
    <property type="entry name" value="HTH-TYPE TRANSCRIPTIONAL REGULATOR YJDC"/>
    <property type="match status" value="1"/>
</dbReference>
<dbReference type="RefSeq" id="WP_009142654.1">
    <property type="nucleotide sequence ID" value="NZ_GL830956.1"/>
</dbReference>
<dbReference type="GO" id="GO:0003677">
    <property type="term" value="F:DNA binding"/>
    <property type="evidence" value="ECO:0007669"/>
    <property type="project" value="UniProtKB-UniRule"/>
</dbReference>
<dbReference type="EMBL" id="AEVO01000018">
    <property type="protein sequence ID" value="EFY07744.1"/>
    <property type="molecule type" value="Genomic_DNA"/>
</dbReference>
<evidence type="ECO:0000259" key="5">
    <source>
        <dbReference type="PROSITE" id="PS50977"/>
    </source>
</evidence>
<evidence type="ECO:0000256" key="3">
    <source>
        <dbReference type="ARBA" id="ARBA00023163"/>
    </source>
</evidence>
<dbReference type="eggNOG" id="COG1309">
    <property type="taxonomic scope" value="Bacteria"/>
</dbReference>
<name>E8LIB6_SUCHY</name>
<dbReference type="AlphaFoldDB" id="E8LIB6"/>
<dbReference type="Gene3D" id="1.10.357.10">
    <property type="entry name" value="Tetracycline Repressor, domain 2"/>
    <property type="match status" value="1"/>
</dbReference>
<gene>
    <name evidence="6" type="ORF">HMPREF9444_00431</name>
</gene>